<gene>
    <name evidence="6" type="ORF">STRIC_0173</name>
</gene>
<name>G5K0P7_9STRE</name>
<dbReference type="AlphaFoldDB" id="G5K0P7"/>
<accession>G5K0P7</accession>
<dbReference type="EMBL" id="AEUX02000003">
    <property type="protein sequence ID" value="EHI70478.1"/>
    <property type="molecule type" value="Genomic_DNA"/>
</dbReference>
<feature type="transmembrane region" description="Helical" evidence="5">
    <location>
        <begin position="375"/>
        <end position="395"/>
    </location>
</feature>
<dbReference type="PANTHER" id="PTHR43077">
    <property type="entry name" value="TRANSPORT PERMEASE YVFS-RELATED"/>
    <property type="match status" value="1"/>
</dbReference>
<evidence type="ECO:0000256" key="4">
    <source>
        <dbReference type="ARBA" id="ARBA00023136"/>
    </source>
</evidence>
<dbReference type="InterPro" id="IPR051328">
    <property type="entry name" value="T7SS_ABC-Transporter"/>
</dbReference>
<dbReference type="Proteomes" id="UP000003330">
    <property type="component" value="Unassembled WGS sequence"/>
</dbReference>
<feature type="transmembrane region" description="Helical" evidence="5">
    <location>
        <begin position="321"/>
        <end position="340"/>
    </location>
</feature>
<dbReference type="eggNOG" id="COG1511">
    <property type="taxonomic scope" value="Bacteria"/>
</dbReference>
<keyword evidence="7" id="KW-1185">Reference proteome</keyword>
<keyword evidence="3 5" id="KW-1133">Transmembrane helix</keyword>
<dbReference type="PANTHER" id="PTHR43077:SF5">
    <property type="entry name" value="PHAGE INFECTION PROTEIN"/>
    <property type="match status" value="1"/>
</dbReference>
<dbReference type="InterPro" id="IPR017501">
    <property type="entry name" value="Phage_infect_YhgE_C"/>
</dbReference>
<dbReference type="GO" id="GO:0016020">
    <property type="term" value="C:membrane"/>
    <property type="evidence" value="ECO:0007669"/>
    <property type="project" value="UniProtKB-SubCell"/>
</dbReference>
<proteinExistence type="predicted"/>
<dbReference type="STRING" id="764299.STRIC_0173"/>
<feature type="transmembrane region" description="Helical" evidence="5">
    <location>
        <begin position="262"/>
        <end position="282"/>
    </location>
</feature>
<evidence type="ECO:0000256" key="1">
    <source>
        <dbReference type="ARBA" id="ARBA00004141"/>
    </source>
</evidence>
<organism evidence="6 7">
    <name type="scientific">Streptococcus ictaluri 707-05</name>
    <dbReference type="NCBI Taxonomy" id="764299"/>
    <lineage>
        <taxon>Bacteria</taxon>
        <taxon>Bacillati</taxon>
        <taxon>Bacillota</taxon>
        <taxon>Bacilli</taxon>
        <taxon>Lactobacillales</taxon>
        <taxon>Streptococcaceae</taxon>
        <taxon>Streptococcus</taxon>
    </lineage>
</organism>
<evidence type="ECO:0000256" key="5">
    <source>
        <dbReference type="SAM" id="Phobius"/>
    </source>
</evidence>
<evidence type="ECO:0000256" key="3">
    <source>
        <dbReference type="ARBA" id="ARBA00022989"/>
    </source>
</evidence>
<keyword evidence="4 5" id="KW-0472">Membrane</keyword>
<feature type="transmembrane region" description="Helical" evidence="5">
    <location>
        <begin position="222"/>
        <end position="242"/>
    </location>
</feature>
<reference evidence="6 7" key="1">
    <citation type="journal article" date="2014" name="Int. J. Syst. Evol. Microbiol.">
        <title>Phylogenomics and the dynamic genome evolution of the genus Streptococcus.</title>
        <authorList>
            <consortium name="The Broad Institute Genome Sequencing Platform"/>
            <person name="Richards V.P."/>
            <person name="Palmer S.R."/>
            <person name="Pavinski Bitar P.D."/>
            <person name="Qin X."/>
            <person name="Weinstock G.M."/>
            <person name="Highlander S.K."/>
            <person name="Town C.D."/>
            <person name="Burne R.A."/>
            <person name="Stanhope M.J."/>
        </authorList>
    </citation>
    <scope>NUCLEOTIDE SEQUENCE [LARGE SCALE GENOMIC DNA]</scope>
    <source>
        <strain evidence="6 7">707-05</strain>
    </source>
</reference>
<evidence type="ECO:0000313" key="6">
    <source>
        <dbReference type="EMBL" id="EHI70478.1"/>
    </source>
</evidence>
<evidence type="ECO:0000256" key="2">
    <source>
        <dbReference type="ARBA" id="ARBA00022692"/>
    </source>
</evidence>
<evidence type="ECO:0000313" key="7">
    <source>
        <dbReference type="Proteomes" id="UP000003330"/>
    </source>
</evidence>
<keyword evidence="2 5" id="KW-0812">Transmembrane</keyword>
<protein>
    <submittedName>
        <fullName evidence="6">YhgE/Pip C-terminal domain protein</fullName>
    </submittedName>
</protein>
<dbReference type="NCBIfam" id="TIGR03062">
    <property type="entry name" value="pip_yhgE_Cterm"/>
    <property type="match status" value="1"/>
</dbReference>
<feature type="transmembrane region" description="Helical" evidence="5">
    <location>
        <begin position="294"/>
        <end position="314"/>
    </location>
</feature>
<comment type="subcellular location">
    <subcellularLocation>
        <location evidence="1">Membrane</location>
        <topology evidence="1">Multi-pass membrane protein</topology>
    </subcellularLocation>
</comment>
<sequence>MTPEQQNELSSALTSQTSNATLAAKEILTNLQMIKEGLTSLSTQDATAPFVTLKESVAQIASQSNQALPASSTALLELSQGLTKVHTGLSDQALPATHQLANGLVQLDGKNEAVLSGISNLSNGASQLNNHTGQLLSGNKQLLEGSHQLSGASIQLADGSQSLTSGLTALSTGLTELDHSLSKASQQLSLISVTKDNAKKVAKPLTLSKSDTDKVKTNGIAMAPYMIAVSLMVVALSTNVIFANSLSGRPVNSKWDWAKQKLVINGFISTVSSFILYFAIQLLGFEANHSIKTLAFIVLSGWTLMALVTALVGWDDRYGSFASLIMLLLQVGASGGSYPIELSGAFFRYLHPFLPMSYIVSGLRQTISLRGHIGTEVSILTGFLIAFMLIGLVIYRPKSNA</sequence>
<comment type="caution">
    <text evidence="6">The sequence shown here is derived from an EMBL/GenBank/DDBJ whole genome shotgun (WGS) entry which is preliminary data.</text>
</comment>